<gene>
    <name evidence="20" type="ORF">SeMB42_g05953</name>
</gene>
<feature type="domain" description="DUS-like FMN-binding" evidence="19">
    <location>
        <begin position="23"/>
        <end position="287"/>
    </location>
</feature>
<feature type="binding site" evidence="18">
    <location>
        <begin position="25"/>
        <end position="27"/>
    </location>
    <ligand>
        <name>FMN</name>
        <dbReference type="ChEBI" id="CHEBI:58210"/>
    </ligand>
</feature>
<comment type="similarity">
    <text evidence="16">Belongs to the dus family.</text>
</comment>
<feature type="active site" description="Proton donor" evidence="17">
    <location>
        <position position="108"/>
    </location>
</feature>
<protein>
    <recommendedName>
        <fullName evidence="16">tRNA-dihydrouridine synthase</fullName>
        <ecNumber evidence="16">1.3.1.-</ecNumber>
    </recommendedName>
</protein>
<comment type="cofactor">
    <cofactor evidence="1 16 18">
        <name>FMN</name>
        <dbReference type="ChEBI" id="CHEBI:58210"/>
    </cofactor>
</comment>
<evidence type="ECO:0000256" key="9">
    <source>
        <dbReference type="ARBA" id="ARBA00048342"/>
    </source>
</evidence>
<dbReference type="FunFam" id="3.20.20.70:FF:000159">
    <property type="entry name" value="tRNA-dihydrouridine synthase 4"/>
    <property type="match status" value="1"/>
</dbReference>
<dbReference type="SUPFAM" id="SSF51395">
    <property type="entry name" value="FMN-linked oxidoreductases"/>
    <property type="match status" value="1"/>
</dbReference>
<reference evidence="20 21" key="1">
    <citation type="journal article" date="2019" name="Sci. Rep.">
        <title>Comparative genomics of chytrid fungi reveal insights into the obligate biotrophic and pathogenic lifestyle of Synchytrium endobioticum.</title>
        <authorList>
            <person name="van de Vossenberg B.T.L.H."/>
            <person name="Warris S."/>
            <person name="Nguyen H.D.T."/>
            <person name="van Gent-Pelzer M.P.E."/>
            <person name="Joly D.L."/>
            <person name="van de Geest H.C."/>
            <person name="Bonants P.J.M."/>
            <person name="Smith D.S."/>
            <person name="Levesque C.A."/>
            <person name="van der Lee T.A.J."/>
        </authorList>
    </citation>
    <scope>NUCLEOTIDE SEQUENCE [LARGE SCALE GENOMIC DNA]</scope>
    <source>
        <strain evidence="20 21">MB42</strain>
    </source>
</reference>
<evidence type="ECO:0000256" key="14">
    <source>
        <dbReference type="ARBA" id="ARBA00052996"/>
    </source>
</evidence>
<keyword evidence="5 16" id="KW-0819">tRNA processing</keyword>
<keyword evidence="7 16" id="KW-0560">Oxidoreductase</keyword>
<feature type="binding site" evidence="18">
    <location>
        <position position="181"/>
    </location>
    <ligand>
        <name>FMN</name>
        <dbReference type="ChEBI" id="CHEBI:58210"/>
    </ligand>
</feature>
<evidence type="ECO:0000256" key="1">
    <source>
        <dbReference type="ARBA" id="ARBA00001917"/>
    </source>
</evidence>
<dbReference type="GO" id="GO:0106414">
    <property type="term" value="F:mRNA dihydrouridine synthase activity"/>
    <property type="evidence" value="ECO:0007669"/>
    <property type="project" value="RHEA"/>
</dbReference>
<evidence type="ECO:0000256" key="7">
    <source>
        <dbReference type="ARBA" id="ARBA00023002"/>
    </source>
</evidence>
<keyword evidence="21" id="KW-1185">Reference proteome</keyword>
<dbReference type="InterPro" id="IPR018517">
    <property type="entry name" value="tRNA_hU_synthase_CS"/>
</dbReference>
<evidence type="ECO:0000256" key="18">
    <source>
        <dbReference type="PIRSR" id="PIRSR006621-2"/>
    </source>
</evidence>
<keyword evidence="18" id="KW-0547">Nucleotide-binding</keyword>
<comment type="catalytic activity">
    <reaction evidence="14">
        <text>5,6-dihydrouridine(20a) in tRNA + NADP(+) = uridine(20a) in tRNA + NADPH + H(+)</text>
        <dbReference type="Rhea" id="RHEA:53344"/>
        <dbReference type="Rhea" id="RHEA-COMP:13535"/>
        <dbReference type="Rhea" id="RHEA-COMP:13536"/>
        <dbReference type="ChEBI" id="CHEBI:15378"/>
        <dbReference type="ChEBI" id="CHEBI:57783"/>
        <dbReference type="ChEBI" id="CHEBI:58349"/>
        <dbReference type="ChEBI" id="CHEBI:65315"/>
        <dbReference type="ChEBI" id="CHEBI:74443"/>
        <dbReference type="EC" id="1.3.1.90"/>
    </reaction>
    <physiologicalReaction direction="right-to-left" evidence="14">
        <dbReference type="Rhea" id="RHEA:53346"/>
    </physiologicalReaction>
</comment>
<evidence type="ECO:0000256" key="5">
    <source>
        <dbReference type="ARBA" id="ARBA00022694"/>
    </source>
</evidence>
<evidence type="ECO:0000256" key="6">
    <source>
        <dbReference type="ARBA" id="ARBA00022857"/>
    </source>
</evidence>
<accession>A0A507CN44</accession>
<dbReference type="Pfam" id="PF01207">
    <property type="entry name" value="Dus"/>
    <property type="match status" value="1"/>
</dbReference>
<dbReference type="EMBL" id="QEAN01000309">
    <property type="protein sequence ID" value="TPX40549.1"/>
    <property type="molecule type" value="Genomic_DNA"/>
</dbReference>
<dbReference type="GO" id="GO:0050660">
    <property type="term" value="F:flavin adenine dinucleotide binding"/>
    <property type="evidence" value="ECO:0007669"/>
    <property type="project" value="InterPro"/>
</dbReference>
<sequence>MEADGRLDLIQFIKNAEKPLNICAPMVRYSKLPFRQLVRTYGVDIAYTPMMLADVFARSERARDTEFTSNPKDVPVVVQFAASNPEGLAAAASLIAPYVDGIDINCGCPQKWAISEKIGSYLMEYPDKEREVRELIRSVKQLPLQKPIPCSIKIRCHDDLRQTVEFVKRAEMANVDWITIHGRTRRQKSTQPVNMEAMKLAKENATVPVFANGDIFSLADVQATVTQTGVNGVMAARGLLENPALFAGYDTTPFECLEEYVRLALAYGTNSFVFHNHIKFMLDRITSRQEKRSLNHLSSVAAVLDWLEDHYGLNVRERNISYSYK</sequence>
<evidence type="ECO:0000313" key="21">
    <source>
        <dbReference type="Proteomes" id="UP000317494"/>
    </source>
</evidence>
<dbReference type="GO" id="GO:0102267">
    <property type="term" value="F:tRNA-dihydrouridine20b synthase activity"/>
    <property type="evidence" value="ECO:0007669"/>
    <property type="project" value="RHEA"/>
</dbReference>
<dbReference type="PIRSF" id="PIRSF006621">
    <property type="entry name" value="Dus"/>
    <property type="match status" value="1"/>
</dbReference>
<dbReference type="InterPro" id="IPR013785">
    <property type="entry name" value="Aldolase_TIM"/>
</dbReference>
<evidence type="ECO:0000256" key="12">
    <source>
        <dbReference type="ARBA" id="ARBA00051779"/>
    </source>
</evidence>
<dbReference type="STRING" id="286115.A0A507CN44"/>
<dbReference type="PANTHER" id="PTHR11082:SF31">
    <property type="entry name" value="TRNA-DIHYDROURIDINE(20A_20B) SYNTHASE [NAD(P)+]-LIKE"/>
    <property type="match status" value="1"/>
</dbReference>
<proteinExistence type="inferred from homology"/>
<evidence type="ECO:0000256" key="17">
    <source>
        <dbReference type="PIRSR" id="PIRSR006621-1"/>
    </source>
</evidence>
<dbReference type="Gene3D" id="3.20.20.70">
    <property type="entry name" value="Aldolase class I"/>
    <property type="match status" value="1"/>
</dbReference>
<comment type="catalytic activity">
    <reaction evidence="12">
        <text>5,6-dihydrouridine(20a) in tRNA + NAD(+) = uridine(20a) in tRNA + NADH + H(+)</text>
        <dbReference type="Rhea" id="RHEA:53348"/>
        <dbReference type="Rhea" id="RHEA-COMP:13535"/>
        <dbReference type="Rhea" id="RHEA-COMP:13536"/>
        <dbReference type="ChEBI" id="CHEBI:15378"/>
        <dbReference type="ChEBI" id="CHEBI:57540"/>
        <dbReference type="ChEBI" id="CHEBI:57945"/>
        <dbReference type="ChEBI" id="CHEBI:65315"/>
        <dbReference type="ChEBI" id="CHEBI:74443"/>
        <dbReference type="EC" id="1.3.1.90"/>
    </reaction>
    <physiologicalReaction direction="right-to-left" evidence="12">
        <dbReference type="Rhea" id="RHEA:53350"/>
    </physiologicalReaction>
</comment>
<comment type="similarity">
    <text evidence="15">Belongs to the Dus family. Dus4 subfamily.</text>
</comment>
<comment type="catalytic activity">
    <reaction evidence="11">
        <text>5,6-dihydrouridine(20b) in tRNA + NADP(+) = uridine(20b) in tRNA + NADPH + H(+)</text>
        <dbReference type="Rhea" id="RHEA:53356"/>
        <dbReference type="Rhea" id="RHEA-COMP:13537"/>
        <dbReference type="Rhea" id="RHEA-COMP:13538"/>
        <dbReference type="ChEBI" id="CHEBI:15378"/>
        <dbReference type="ChEBI" id="CHEBI:57783"/>
        <dbReference type="ChEBI" id="CHEBI:58349"/>
        <dbReference type="ChEBI" id="CHEBI:65315"/>
        <dbReference type="ChEBI" id="CHEBI:74443"/>
        <dbReference type="EC" id="1.3.1.90"/>
    </reaction>
    <physiologicalReaction direction="right-to-left" evidence="11">
        <dbReference type="Rhea" id="RHEA:53358"/>
    </physiologicalReaction>
</comment>
<evidence type="ECO:0000256" key="13">
    <source>
        <dbReference type="ARBA" id="ARBA00051932"/>
    </source>
</evidence>
<keyword evidence="4" id="KW-0507">mRNA processing</keyword>
<keyword evidence="3 16" id="KW-0288">FMN</keyword>
<comment type="catalytic activity">
    <reaction evidence="13">
        <text>5,6-dihydrouridine(20b) in tRNA + NAD(+) = uridine(20b) in tRNA + NADH + H(+)</text>
        <dbReference type="Rhea" id="RHEA:53352"/>
        <dbReference type="Rhea" id="RHEA-COMP:13537"/>
        <dbReference type="Rhea" id="RHEA-COMP:13538"/>
        <dbReference type="ChEBI" id="CHEBI:15378"/>
        <dbReference type="ChEBI" id="CHEBI:57540"/>
        <dbReference type="ChEBI" id="CHEBI:57945"/>
        <dbReference type="ChEBI" id="CHEBI:65315"/>
        <dbReference type="ChEBI" id="CHEBI:74443"/>
        <dbReference type="EC" id="1.3.1.90"/>
    </reaction>
    <physiologicalReaction direction="right-to-left" evidence="13">
        <dbReference type="Rhea" id="RHEA:53354"/>
    </physiologicalReaction>
</comment>
<evidence type="ECO:0000313" key="20">
    <source>
        <dbReference type="EMBL" id="TPX40549.1"/>
    </source>
</evidence>
<evidence type="ECO:0000256" key="11">
    <source>
        <dbReference type="ARBA" id="ARBA00050434"/>
    </source>
</evidence>
<dbReference type="InterPro" id="IPR035587">
    <property type="entry name" value="DUS-like_FMN-bd"/>
</dbReference>
<comment type="caution">
    <text evidence="20">The sequence shown here is derived from an EMBL/GenBank/DDBJ whole genome shotgun (WGS) entry which is preliminary data.</text>
</comment>
<dbReference type="Proteomes" id="UP000317494">
    <property type="component" value="Unassembled WGS sequence"/>
</dbReference>
<comment type="function">
    <text evidence="16">Catalyzes the synthesis of dihydrouridine, a modified base found in the D-loop of most tRNAs.</text>
</comment>
<evidence type="ECO:0000256" key="2">
    <source>
        <dbReference type="ARBA" id="ARBA00022630"/>
    </source>
</evidence>
<keyword evidence="2 16" id="KW-0285">Flavoprotein</keyword>
<dbReference type="AlphaFoldDB" id="A0A507CN44"/>
<feature type="binding site" evidence="18">
    <location>
        <position position="79"/>
    </location>
    <ligand>
        <name>FMN</name>
        <dbReference type="ChEBI" id="CHEBI:58210"/>
    </ligand>
</feature>
<comment type="catalytic activity">
    <reaction evidence="10">
        <text>a 5,6-dihydrouridine in mRNA + NADP(+) = a uridine in mRNA + NADPH + H(+)</text>
        <dbReference type="Rhea" id="RHEA:69855"/>
        <dbReference type="Rhea" id="RHEA-COMP:14658"/>
        <dbReference type="Rhea" id="RHEA-COMP:17789"/>
        <dbReference type="ChEBI" id="CHEBI:15378"/>
        <dbReference type="ChEBI" id="CHEBI:57783"/>
        <dbReference type="ChEBI" id="CHEBI:58349"/>
        <dbReference type="ChEBI" id="CHEBI:65315"/>
        <dbReference type="ChEBI" id="CHEBI:74443"/>
    </reaction>
    <physiologicalReaction direction="right-to-left" evidence="10">
        <dbReference type="Rhea" id="RHEA:69857"/>
    </physiologicalReaction>
</comment>
<dbReference type="GO" id="GO:0006397">
    <property type="term" value="P:mRNA processing"/>
    <property type="evidence" value="ECO:0007669"/>
    <property type="project" value="UniProtKB-KW"/>
</dbReference>
<evidence type="ECO:0000256" key="10">
    <source>
        <dbReference type="ARBA" id="ARBA00049447"/>
    </source>
</evidence>
<keyword evidence="6" id="KW-0521">NADP</keyword>
<dbReference type="EC" id="1.3.1.-" evidence="16"/>
<evidence type="ECO:0000256" key="15">
    <source>
        <dbReference type="ARBA" id="ARBA00060741"/>
    </source>
</evidence>
<evidence type="ECO:0000256" key="16">
    <source>
        <dbReference type="PIRNR" id="PIRNR006621"/>
    </source>
</evidence>
<organism evidence="20 21">
    <name type="scientific">Synchytrium endobioticum</name>
    <dbReference type="NCBI Taxonomy" id="286115"/>
    <lineage>
        <taxon>Eukaryota</taxon>
        <taxon>Fungi</taxon>
        <taxon>Fungi incertae sedis</taxon>
        <taxon>Chytridiomycota</taxon>
        <taxon>Chytridiomycota incertae sedis</taxon>
        <taxon>Chytridiomycetes</taxon>
        <taxon>Synchytriales</taxon>
        <taxon>Synchytriaceae</taxon>
        <taxon>Synchytrium</taxon>
    </lineage>
</organism>
<dbReference type="GO" id="GO:0102266">
    <property type="term" value="F:tRNA-dihydrouridine20a synthase activity"/>
    <property type="evidence" value="ECO:0007669"/>
    <property type="project" value="UniProtKB-EC"/>
</dbReference>
<evidence type="ECO:0000256" key="4">
    <source>
        <dbReference type="ARBA" id="ARBA00022664"/>
    </source>
</evidence>
<dbReference type="PANTHER" id="PTHR11082">
    <property type="entry name" value="TRNA-DIHYDROURIDINE SYNTHASE"/>
    <property type="match status" value="1"/>
</dbReference>
<dbReference type="InterPro" id="IPR001269">
    <property type="entry name" value="DUS_fam"/>
</dbReference>
<dbReference type="VEuPathDB" id="FungiDB:SeMB42_g05953"/>
<feature type="binding site" evidence="18">
    <location>
        <begin position="236"/>
        <end position="237"/>
    </location>
    <ligand>
        <name>FMN</name>
        <dbReference type="ChEBI" id="CHEBI:58210"/>
    </ligand>
</feature>
<comment type="catalytic activity">
    <reaction evidence="9">
        <text>a 5,6-dihydrouridine in mRNA + NAD(+) = a uridine in mRNA + NADH + H(+)</text>
        <dbReference type="Rhea" id="RHEA:69851"/>
        <dbReference type="Rhea" id="RHEA-COMP:14658"/>
        <dbReference type="Rhea" id="RHEA-COMP:17789"/>
        <dbReference type="ChEBI" id="CHEBI:15378"/>
        <dbReference type="ChEBI" id="CHEBI:57540"/>
        <dbReference type="ChEBI" id="CHEBI:57945"/>
        <dbReference type="ChEBI" id="CHEBI:65315"/>
        <dbReference type="ChEBI" id="CHEBI:74443"/>
    </reaction>
    <physiologicalReaction direction="right-to-left" evidence="9">
        <dbReference type="Rhea" id="RHEA:69853"/>
    </physiologicalReaction>
</comment>
<dbReference type="CDD" id="cd02801">
    <property type="entry name" value="DUS_like_FMN"/>
    <property type="match status" value="1"/>
</dbReference>
<name>A0A507CN44_9FUNG</name>
<dbReference type="PROSITE" id="PS01136">
    <property type="entry name" value="UPF0034"/>
    <property type="match status" value="1"/>
</dbReference>
<keyword evidence="8" id="KW-0520">NAD</keyword>
<evidence type="ECO:0000259" key="19">
    <source>
        <dbReference type="Pfam" id="PF01207"/>
    </source>
</evidence>
<evidence type="ECO:0000256" key="8">
    <source>
        <dbReference type="ARBA" id="ARBA00023027"/>
    </source>
</evidence>
<evidence type="ECO:0000256" key="3">
    <source>
        <dbReference type="ARBA" id="ARBA00022643"/>
    </source>
</evidence>